<evidence type="ECO:0000256" key="7">
    <source>
        <dbReference type="PROSITE-ProRule" id="PRU00473"/>
    </source>
</evidence>
<dbReference type="EMBL" id="JAPQER010000002">
    <property type="protein sequence ID" value="MCY6483691.1"/>
    <property type="molecule type" value="Genomic_DNA"/>
</dbReference>
<dbReference type="RefSeq" id="WP_268039965.1">
    <property type="nucleotide sequence ID" value="NZ_JAPQER010000002.1"/>
</dbReference>
<dbReference type="InterPro" id="IPR050330">
    <property type="entry name" value="Bact_OuterMem_StrucFunc"/>
</dbReference>
<reference evidence="9" key="1">
    <citation type="submission" date="2022-12" db="EMBL/GenBank/DDBJ databases">
        <authorList>
            <person name="Wang J."/>
        </authorList>
    </citation>
    <scope>NUCLEOTIDE SEQUENCE</scope>
    <source>
        <strain evidence="9">HY-45-18</strain>
    </source>
</reference>
<evidence type="ECO:0000256" key="2">
    <source>
        <dbReference type="ARBA" id="ARBA00008914"/>
    </source>
</evidence>
<keyword evidence="3" id="KW-1003">Cell membrane</keyword>
<comment type="caution">
    <text evidence="9">The sequence shown here is derived from an EMBL/GenBank/DDBJ whole genome shotgun (WGS) entry which is preliminary data.</text>
</comment>
<dbReference type="Proteomes" id="UP001078443">
    <property type="component" value="Unassembled WGS sequence"/>
</dbReference>
<dbReference type="CDD" id="cd07185">
    <property type="entry name" value="OmpA_C-like"/>
    <property type="match status" value="1"/>
</dbReference>
<dbReference type="InterPro" id="IPR036737">
    <property type="entry name" value="OmpA-like_sf"/>
</dbReference>
<accession>A0ABT4CXJ2</accession>
<dbReference type="Pfam" id="PF00691">
    <property type="entry name" value="OmpA"/>
    <property type="match status" value="1"/>
</dbReference>
<keyword evidence="5" id="KW-1133">Transmembrane helix</keyword>
<dbReference type="PANTHER" id="PTHR30329:SF21">
    <property type="entry name" value="LIPOPROTEIN YIAD-RELATED"/>
    <property type="match status" value="1"/>
</dbReference>
<dbReference type="Gene3D" id="3.30.1330.60">
    <property type="entry name" value="OmpA-like domain"/>
    <property type="match status" value="1"/>
</dbReference>
<evidence type="ECO:0000256" key="1">
    <source>
        <dbReference type="ARBA" id="ARBA00004162"/>
    </source>
</evidence>
<evidence type="ECO:0000256" key="6">
    <source>
        <dbReference type="ARBA" id="ARBA00023136"/>
    </source>
</evidence>
<protein>
    <submittedName>
        <fullName evidence="9">OmpA family protein</fullName>
    </submittedName>
</protein>
<name>A0ABT4CXJ2_9CLOT</name>
<evidence type="ECO:0000256" key="4">
    <source>
        <dbReference type="ARBA" id="ARBA00022692"/>
    </source>
</evidence>
<keyword evidence="6 7" id="KW-0472">Membrane</keyword>
<comment type="subcellular location">
    <subcellularLocation>
        <location evidence="1">Cell membrane</location>
        <topology evidence="1">Single-pass membrane protein</topology>
    </subcellularLocation>
</comment>
<evidence type="ECO:0000313" key="10">
    <source>
        <dbReference type="Proteomes" id="UP001078443"/>
    </source>
</evidence>
<dbReference type="Pfam" id="PF13677">
    <property type="entry name" value="MotB_plug"/>
    <property type="match status" value="1"/>
</dbReference>
<dbReference type="SUPFAM" id="SSF103088">
    <property type="entry name" value="OmpA-like"/>
    <property type="match status" value="1"/>
</dbReference>
<dbReference type="InterPro" id="IPR006665">
    <property type="entry name" value="OmpA-like"/>
</dbReference>
<evidence type="ECO:0000313" key="9">
    <source>
        <dbReference type="EMBL" id="MCY6483691.1"/>
    </source>
</evidence>
<comment type="similarity">
    <text evidence="2">Belongs to the MotB family.</text>
</comment>
<feature type="domain" description="OmpA-like" evidence="8">
    <location>
        <begin position="118"/>
        <end position="239"/>
    </location>
</feature>
<evidence type="ECO:0000256" key="3">
    <source>
        <dbReference type="ARBA" id="ARBA00022475"/>
    </source>
</evidence>
<dbReference type="InterPro" id="IPR025713">
    <property type="entry name" value="MotB-like_N_dom"/>
</dbReference>
<gene>
    <name evidence="9" type="ORF">OW763_04925</name>
</gene>
<proteinExistence type="inferred from homology"/>
<keyword evidence="10" id="KW-1185">Reference proteome</keyword>
<evidence type="ECO:0000256" key="5">
    <source>
        <dbReference type="ARBA" id="ARBA00022989"/>
    </source>
</evidence>
<keyword evidence="4" id="KW-0812">Transmembrane</keyword>
<sequence length="243" mass="27482">MSRRKKNQPEQGGGEEWLQTYADTITLVLTFFVLLYSFSTVDAAKFQQLTNSLQSIMAGKSSNGILEFSLHDGEVPIVGQPVELGPKNPGNSNEMYNKVKGFIEENDLNGTVQIKRDSRGIIMELKDNVLFDIGKAEIKEQSKEILNKINKLISSIPNEIIVEGHTDNVPIHNYRYPSNWELSTQRAVNVLKYFVQIKGQNPGMFQAAGYGEYRPIAQNNTYENRAKNRRVNILITASKKEKK</sequence>
<evidence type="ECO:0000259" key="8">
    <source>
        <dbReference type="PROSITE" id="PS51123"/>
    </source>
</evidence>
<dbReference type="PROSITE" id="PS51123">
    <property type="entry name" value="OMPA_2"/>
    <property type="match status" value="1"/>
</dbReference>
<dbReference type="PANTHER" id="PTHR30329">
    <property type="entry name" value="STATOR ELEMENT OF FLAGELLAR MOTOR COMPLEX"/>
    <property type="match status" value="1"/>
</dbReference>
<organism evidence="9 10">
    <name type="scientific">Clostridium aestuarii</name>
    <dbReference type="NCBI Taxonomy" id="338193"/>
    <lineage>
        <taxon>Bacteria</taxon>
        <taxon>Bacillati</taxon>
        <taxon>Bacillota</taxon>
        <taxon>Clostridia</taxon>
        <taxon>Eubacteriales</taxon>
        <taxon>Clostridiaceae</taxon>
        <taxon>Clostridium</taxon>
    </lineage>
</organism>